<evidence type="ECO:0000313" key="2">
    <source>
        <dbReference type="Proteomes" id="UP000318667"/>
    </source>
</evidence>
<keyword evidence="2" id="KW-1185">Reference proteome</keyword>
<comment type="caution">
    <text evidence="1">The sequence shown here is derived from an EMBL/GenBank/DDBJ whole genome shotgun (WGS) entry which is preliminary data.</text>
</comment>
<reference evidence="1 2" key="1">
    <citation type="journal article" date="2015" name="Stand. Genomic Sci.">
        <title>Genomic Encyclopedia of Bacterial and Archaeal Type Strains, Phase III: the genomes of soil and plant-associated and newly described type strains.</title>
        <authorList>
            <person name="Whitman W.B."/>
            <person name="Woyke T."/>
            <person name="Klenk H.P."/>
            <person name="Zhou Y."/>
            <person name="Lilburn T.G."/>
            <person name="Beck B.J."/>
            <person name="De Vos P."/>
            <person name="Vandamme P."/>
            <person name="Eisen J.A."/>
            <person name="Garrity G."/>
            <person name="Hugenholtz P."/>
            <person name="Kyrpides N.C."/>
        </authorList>
    </citation>
    <scope>NUCLEOTIDE SEQUENCE [LARGE SCALE GENOMIC DNA]</scope>
    <source>
        <strain evidence="1 2">CGMCC 1.10115</strain>
    </source>
</reference>
<dbReference type="AlphaFoldDB" id="A0A562JA71"/>
<sequence>MKLMFKTYTDYLNKTALTFSETFIDVKTGNNTPISPKVKEQIEYHATNQTLMHLVLSALHNYLHPKTSNSNNEIILAELAELRRLIEGASIPSNRTRNHEIAFKNNTEKADLDINEVVDVLEAFGG</sequence>
<organism evidence="1 2">
    <name type="scientific">Cytobacillus oceanisediminis</name>
    <dbReference type="NCBI Taxonomy" id="665099"/>
    <lineage>
        <taxon>Bacteria</taxon>
        <taxon>Bacillati</taxon>
        <taxon>Bacillota</taxon>
        <taxon>Bacilli</taxon>
        <taxon>Bacillales</taxon>
        <taxon>Bacillaceae</taxon>
        <taxon>Cytobacillus</taxon>
    </lineage>
</organism>
<evidence type="ECO:0000313" key="1">
    <source>
        <dbReference type="EMBL" id="TWH80091.1"/>
    </source>
</evidence>
<accession>A0A562JA71</accession>
<dbReference type="Proteomes" id="UP000318667">
    <property type="component" value="Unassembled WGS sequence"/>
</dbReference>
<dbReference type="EMBL" id="VLKI01000021">
    <property type="protein sequence ID" value="TWH80091.1"/>
    <property type="molecule type" value="Genomic_DNA"/>
</dbReference>
<proteinExistence type="predicted"/>
<gene>
    <name evidence="1" type="ORF">IQ19_04807</name>
</gene>
<name>A0A562JA71_9BACI</name>
<protein>
    <submittedName>
        <fullName evidence="1">Uncharacterized protein</fullName>
    </submittedName>
</protein>